<dbReference type="InterPro" id="IPR009057">
    <property type="entry name" value="Homeodomain-like_sf"/>
</dbReference>
<protein>
    <submittedName>
        <fullName evidence="6">Helix-turn-helix domain-containing protein</fullName>
    </submittedName>
</protein>
<sequence>MSKSSAIPVPVFKLYGETGAWPTPDLIHCESIPARSQLHGWEIKPHRHGDLVQLLYVQAGQANLKVEEVINHVDSPALQVVPALSVHTFKFSEDIQGYVLSLAQPLAEQLGSLLNSPVLTTAACYPIGTDRRYLDTLFATLAQEYSQQQAGRDAMLQSLITVLSIWLSRRKQALSLSRAAQLDRGREYLQDFTRALELRFREHLPIDHYAATLGISSAHLNALCRRLSGQSALQMINQRLLLEAKRDLVYTSMTIGQVSDRLGFSDPAYFSRFFKRGTGQSPKQFRVRDPSNTLQPAETYR</sequence>
<dbReference type="EMBL" id="JACYWZ010000004">
    <property type="protein sequence ID" value="MBD8770147.1"/>
    <property type="molecule type" value="Genomic_DNA"/>
</dbReference>
<comment type="caution">
    <text evidence="6">The sequence shown here is derived from an EMBL/GenBank/DDBJ whole genome shotgun (WGS) entry which is preliminary data.</text>
</comment>
<dbReference type="SMART" id="SM00342">
    <property type="entry name" value="HTH_ARAC"/>
    <property type="match status" value="1"/>
</dbReference>
<evidence type="ECO:0000313" key="6">
    <source>
        <dbReference type="EMBL" id="MBD8770147.1"/>
    </source>
</evidence>
<accession>A0ABR9BYZ6</accession>
<dbReference type="InterPro" id="IPR020449">
    <property type="entry name" value="Tscrpt_reg_AraC-type_HTH"/>
</dbReference>
<dbReference type="RefSeq" id="WP_192067690.1">
    <property type="nucleotide sequence ID" value="NZ_JACYWY010000003.1"/>
</dbReference>
<keyword evidence="2" id="KW-0238">DNA-binding</keyword>
<gene>
    <name evidence="6" type="ORF">IFT38_11430</name>
</gene>
<feature type="region of interest" description="Disordered" evidence="4">
    <location>
        <begin position="280"/>
        <end position="301"/>
    </location>
</feature>
<proteinExistence type="predicted"/>
<dbReference type="InterPro" id="IPR018060">
    <property type="entry name" value="HTH_AraC"/>
</dbReference>
<dbReference type="InterPro" id="IPR011051">
    <property type="entry name" value="RmlC_Cupin_sf"/>
</dbReference>
<evidence type="ECO:0000256" key="1">
    <source>
        <dbReference type="ARBA" id="ARBA00023015"/>
    </source>
</evidence>
<evidence type="ECO:0000313" key="7">
    <source>
        <dbReference type="Proteomes" id="UP000620025"/>
    </source>
</evidence>
<evidence type="ECO:0000259" key="5">
    <source>
        <dbReference type="PROSITE" id="PS01124"/>
    </source>
</evidence>
<reference evidence="6 7" key="1">
    <citation type="journal article" date="2020" name="FEMS Microbiol. Ecol.">
        <title>Temporal dynamics of bacterial communities during seed development and maturation.</title>
        <authorList>
            <person name="Chesneau G."/>
            <person name="Torres-Cortes G."/>
            <person name="Briand M."/>
            <person name="Darrasse A."/>
            <person name="Preveaux A."/>
            <person name="Marais C."/>
            <person name="Jacques M.A."/>
            <person name="Shade A."/>
            <person name="Barret M."/>
        </authorList>
    </citation>
    <scope>NUCLEOTIDE SEQUENCE [LARGE SCALE GENOMIC DNA]</scope>
    <source>
        <strain evidence="6 7">CFBP13599</strain>
    </source>
</reference>
<dbReference type="SUPFAM" id="SSF51182">
    <property type="entry name" value="RmlC-like cupins"/>
    <property type="match status" value="1"/>
</dbReference>
<organism evidence="6 7">
    <name type="scientific">Pseudomonas coleopterorum</name>
    <dbReference type="NCBI Taxonomy" id="1605838"/>
    <lineage>
        <taxon>Bacteria</taxon>
        <taxon>Pseudomonadati</taxon>
        <taxon>Pseudomonadota</taxon>
        <taxon>Gammaproteobacteria</taxon>
        <taxon>Pseudomonadales</taxon>
        <taxon>Pseudomonadaceae</taxon>
        <taxon>Pseudomonas</taxon>
    </lineage>
</organism>
<dbReference type="PANTHER" id="PTHR43280">
    <property type="entry name" value="ARAC-FAMILY TRANSCRIPTIONAL REGULATOR"/>
    <property type="match status" value="1"/>
</dbReference>
<keyword evidence="1" id="KW-0805">Transcription regulation</keyword>
<dbReference type="Proteomes" id="UP000620025">
    <property type="component" value="Unassembled WGS sequence"/>
</dbReference>
<dbReference type="CDD" id="cd06999">
    <property type="entry name" value="cupin_HpaA-like_N"/>
    <property type="match status" value="1"/>
</dbReference>
<dbReference type="PRINTS" id="PR00032">
    <property type="entry name" value="HTHARAC"/>
</dbReference>
<dbReference type="PANTHER" id="PTHR43280:SF32">
    <property type="entry name" value="TRANSCRIPTIONAL REGULATORY PROTEIN"/>
    <property type="match status" value="1"/>
</dbReference>
<dbReference type="Pfam" id="PF12833">
    <property type="entry name" value="HTH_18"/>
    <property type="match status" value="1"/>
</dbReference>
<dbReference type="SUPFAM" id="SSF46689">
    <property type="entry name" value="Homeodomain-like"/>
    <property type="match status" value="1"/>
</dbReference>
<evidence type="ECO:0000256" key="2">
    <source>
        <dbReference type="ARBA" id="ARBA00023125"/>
    </source>
</evidence>
<feature type="compositionally biased region" description="Polar residues" evidence="4">
    <location>
        <begin position="290"/>
        <end position="301"/>
    </location>
</feature>
<dbReference type="InterPro" id="IPR047264">
    <property type="entry name" value="Cupin_HpaA-like_N"/>
</dbReference>
<keyword evidence="3" id="KW-0804">Transcription</keyword>
<feature type="domain" description="HTH araC/xylS-type" evidence="5">
    <location>
        <begin position="190"/>
        <end position="288"/>
    </location>
</feature>
<name>A0ABR9BYZ6_9PSED</name>
<dbReference type="PROSITE" id="PS01124">
    <property type="entry name" value="HTH_ARAC_FAMILY_2"/>
    <property type="match status" value="1"/>
</dbReference>
<keyword evidence="7" id="KW-1185">Reference proteome</keyword>
<evidence type="ECO:0000256" key="4">
    <source>
        <dbReference type="SAM" id="MobiDB-lite"/>
    </source>
</evidence>
<dbReference type="Gene3D" id="1.10.10.60">
    <property type="entry name" value="Homeodomain-like"/>
    <property type="match status" value="1"/>
</dbReference>
<evidence type="ECO:0000256" key="3">
    <source>
        <dbReference type="ARBA" id="ARBA00023163"/>
    </source>
</evidence>